<comment type="caution">
    <text evidence="1">The sequence shown here is derived from an EMBL/GenBank/DDBJ whole genome shotgun (WGS) entry which is preliminary data.</text>
</comment>
<accession>A0A0R3C3C1</accession>
<dbReference type="RefSeq" id="WP_057029654.1">
    <property type="nucleotide sequence ID" value="NZ_LJYF01000034.1"/>
</dbReference>
<dbReference type="Gene3D" id="3.30.70.100">
    <property type="match status" value="1"/>
</dbReference>
<sequence length="104" mass="12023">MPAAFFVVRAVVSDAEKRAAFDRWYETEHLPDAVKVFGVSKAWRFWSLDDPSLHQAMYQFDNEAKLNAMLKGDALKKLVADFNRDWPDVKRSRETLVLAQEFAT</sequence>
<dbReference type="AlphaFoldDB" id="A0A0R3C3C1"/>
<evidence type="ECO:0008006" key="3">
    <source>
        <dbReference type="Google" id="ProtNLM"/>
    </source>
</evidence>
<evidence type="ECO:0000313" key="1">
    <source>
        <dbReference type="EMBL" id="KRP90908.1"/>
    </source>
</evidence>
<reference evidence="1 2" key="1">
    <citation type="submission" date="2015-09" db="EMBL/GenBank/DDBJ databases">
        <title>Draft Genome Sequence of the Strain BR 3267 (Bradyrhizobium yuanmingense) recommended as inoculant for cowpea in Brazil.</title>
        <authorList>
            <person name="Simoes-Araujo J.L."/>
            <person name="Zilli J.E."/>
        </authorList>
    </citation>
    <scope>NUCLEOTIDE SEQUENCE [LARGE SCALE GENOMIC DNA]</scope>
    <source>
        <strain evidence="1 2">BR3267</strain>
    </source>
</reference>
<dbReference type="EMBL" id="LJYF01000034">
    <property type="protein sequence ID" value="KRP90908.1"/>
    <property type="molecule type" value="Genomic_DNA"/>
</dbReference>
<organism evidence="1 2">
    <name type="scientific">Bradyrhizobium yuanmingense</name>
    <dbReference type="NCBI Taxonomy" id="108015"/>
    <lineage>
        <taxon>Bacteria</taxon>
        <taxon>Pseudomonadati</taxon>
        <taxon>Pseudomonadota</taxon>
        <taxon>Alphaproteobacteria</taxon>
        <taxon>Hyphomicrobiales</taxon>
        <taxon>Nitrobacteraceae</taxon>
        <taxon>Bradyrhizobium</taxon>
    </lineage>
</organism>
<name>A0A0R3C3C1_9BRAD</name>
<dbReference type="OrthoDB" id="7272296at2"/>
<protein>
    <recommendedName>
        <fullName evidence="3">DUF4286 family protein</fullName>
    </recommendedName>
</protein>
<proteinExistence type="predicted"/>
<gene>
    <name evidence="1" type="ORF">AOQ72_34680</name>
</gene>
<dbReference type="SUPFAM" id="SSF54909">
    <property type="entry name" value="Dimeric alpha+beta barrel"/>
    <property type="match status" value="1"/>
</dbReference>
<evidence type="ECO:0000313" key="2">
    <source>
        <dbReference type="Proteomes" id="UP000051380"/>
    </source>
</evidence>
<dbReference type="InterPro" id="IPR011008">
    <property type="entry name" value="Dimeric_a/b-barrel"/>
</dbReference>
<dbReference type="Proteomes" id="UP000051380">
    <property type="component" value="Unassembled WGS sequence"/>
</dbReference>
<dbReference type="STRING" id="108015.GA0061099_1008241"/>